<proteinExistence type="predicted"/>
<dbReference type="OrthoDB" id="2678663at2"/>
<evidence type="ECO:0000313" key="3">
    <source>
        <dbReference type="Proteomes" id="UP000256869"/>
    </source>
</evidence>
<reference evidence="2 3" key="1">
    <citation type="submission" date="2018-07" db="EMBL/GenBank/DDBJ databases">
        <title>Genomic Encyclopedia of Type Strains, Phase III (KMG-III): the genomes of soil and plant-associated and newly described type strains.</title>
        <authorList>
            <person name="Whitman W."/>
        </authorList>
    </citation>
    <scope>NUCLEOTIDE SEQUENCE [LARGE SCALE GENOMIC DNA]</scope>
    <source>
        <strain evidence="2 3">CECT 8236</strain>
    </source>
</reference>
<dbReference type="AlphaFoldDB" id="A0A3D9ISQ7"/>
<accession>A0A3D9ISQ7</accession>
<feature type="transmembrane region" description="Helical" evidence="1">
    <location>
        <begin position="174"/>
        <end position="196"/>
    </location>
</feature>
<dbReference type="RefSeq" id="WP_115991507.1">
    <property type="nucleotide sequence ID" value="NZ_QRDY01000002.1"/>
</dbReference>
<gene>
    <name evidence="2" type="ORF">DFP95_102159</name>
</gene>
<feature type="transmembrane region" description="Helical" evidence="1">
    <location>
        <begin position="20"/>
        <end position="40"/>
    </location>
</feature>
<feature type="transmembrane region" description="Helical" evidence="1">
    <location>
        <begin position="102"/>
        <end position="130"/>
    </location>
</feature>
<feature type="transmembrane region" description="Helical" evidence="1">
    <location>
        <begin position="142"/>
        <end position="162"/>
    </location>
</feature>
<dbReference type="EMBL" id="QRDY01000002">
    <property type="protein sequence ID" value="RED64738.1"/>
    <property type="molecule type" value="Genomic_DNA"/>
</dbReference>
<name>A0A3D9ISQ7_9BACL</name>
<dbReference type="Proteomes" id="UP000256869">
    <property type="component" value="Unassembled WGS sequence"/>
</dbReference>
<evidence type="ECO:0008006" key="4">
    <source>
        <dbReference type="Google" id="ProtNLM"/>
    </source>
</evidence>
<keyword evidence="3" id="KW-1185">Reference proteome</keyword>
<feature type="transmembrane region" description="Helical" evidence="1">
    <location>
        <begin position="208"/>
        <end position="229"/>
    </location>
</feature>
<comment type="caution">
    <text evidence="2">The sequence shown here is derived from an EMBL/GenBank/DDBJ whole genome shotgun (WGS) entry which is preliminary data.</text>
</comment>
<sequence>MSHRQALKFLGSYIWKRERFGLIFTLIFAVYLGAIISLNLDGLYGGYDQEPRAVNGITDWLYLTMFPIFGLVMNKSAFGMWRDDYYSKRLAHWRTMPIPIRAIVQARLLQSMLTIPISGTIFLVLQYAMAPHFRDAVSPAQWLVHGLIWGIYALIGNAYYVWLELGFSAKKYVVLYFGYMALTSILSIVLAWQKIYLFQGILRLIADGYGGVMILGLAIIAGLATWGGYRATIRRIKSRSMTF</sequence>
<keyword evidence="1" id="KW-0812">Transmembrane</keyword>
<protein>
    <recommendedName>
        <fullName evidence="4">ABC-2 family transporter</fullName>
    </recommendedName>
</protein>
<evidence type="ECO:0000256" key="1">
    <source>
        <dbReference type="SAM" id="Phobius"/>
    </source>
</evidence>
<keyword evidence="1" id="KW-0472">Membrane</keyword>
<organism evidence="2 3">
    <name type="scientific">Cohnella lupini</name>
    <dbReference type="NCBI Taxonomy" id="1294267"/>
    <lineage>
        <taxon>Bacteria</taxon>
        <taxon>Bacillati</taxon>
        <taxon>Bacillota</taxon>
        <taxon>Bacilli</taxon>
        <taxon>Bacillales</taxon>
        <taxon>Paenibacillaceae</taxon>
        <taxon>Cohnella</taxon>
    </lineage>
</organism>
<feature type="transmembrane region" description="Helical" evidence="1">
    <location>
        <begin position="60"/>
        <end position="81"/>
    </location>
</feature>
<keyword evidence="1" id="KW-1133">Transmembrane helix</keyword>
<evidence type="ECO:0000313" key="2">
    <source>
        <dbReference type="EMBL" id="RED64738.1"/>
    </source>
</evidence>